<dbReference type="Gene3D" id="2.50.20.20">
    <property type="match status" value="1"/>
</dbReference>
<evidence type="ECO:0000313" key="3">
    <source>
        <dbReference type="Proteomes" id="UP001229952"/>
    </source>
</evidence>
<evidence type="ECO:0000256" key="1">
    <source>
        <dbReference type="SAM" id="SignalP"/>
    </source>
</evidence>
<sequence>MRAKKTLLTAVSVCMGVTVLAGCGDDSGKGADSAFDGKSADAIAADAVKATRDAQSVRVRGNVQQPGGNEIRVDFHVDEQDRCTGTMSGQGAKADVIQVGQAAFVRGDEKFWQNALKGQPGAEKAIPRVQGKWVKSQPGQAGIEGMCDKQAFLAAMDRDKSERKGMAKGATSEVDGKKALALEKKQPGGERLTLYVAAEGKPYILKSVTAGGKQPGEVTLTDYGKKVEAKAPPADQIVDPKISKT</sequence>
<accession>A0ABY9IAC7</accession>
<keyword evidence="1" id="KW-0732">Signal</keyword>
<dbReference type="RefSeq" id="WP_306090794.1">
    <property type="nucleotide sequence ID" value="NZ_CP120992.1"/>
</dbReference>
<proteinExistence type="predicted"/>
<reference evidence="2 3" key="1">
    <citation type="submission" date="2023-03" db="EMBL/GenBank/DDBJ databases">
        <title>Isolation and description of six Streptomyces strains from soil environments, able to metabolize different microbial glucans.</title>
        <authorList>
            <person name="Widen T."/>
            <person name="Larsbrink J."/>
        </authorList>
    </citation>
    <scope>NUCLEOTIDE SEQUENCE [LARGE SCALE GENOMIC DNA]</scope>
    <source>
        <strain evidence="2 3">Mut2</strain>
    </source>
</reference>
<protein>
    <recommendedName>
        <fullName evidence="4">Lipoprotein</fullName>
    </recommendedName>
</protein>
<dbReference type="Proteomes" id="UP001229952">
    <property type="component" value="Chromosome"/>
</dbReference>
<evidence type="ECO:0008006" key="4">
    <source>
        <dbReference type="Google" id="ProtNLM"/>
    </source>
</evidence>
<keyword evidence="3" id="KW-1185">Reference proteome</keyword>
<organism evidence="2 3">
    <name type="scientific">Streptomyces laculatispora</name>
    <dbReference type="NCBI Taxonomy" id="887464"/>
    <lineage>
        <taxon>Bacteria</taxon>
        <taxon>Bacillati</taxon>
        <taxon>Actinomycetota</taxon>
        <taxon>Actinomycetes</taxon>
        <taxon>Kitasatosporales</taxon>
        <taxon>Streptomycetaceae</taxon>
        <taxon>Streptomyces</taxon>
    </lineage>
</organism>
<evidence type="ECO:0000313" key="2">
    <source>
        <dbReference type="EMBL" id="WLQ43229.1"/>
    </source>
</evidence>
<gene>
    <name evidence="2" type="ORF">P8A22_26930</name>
</gene>
<feature type="signal peptide" evidence="1">
    <location>
        <begin position="1"/>
        <end position="21"/>
    </location>
</feature>
<name>A0ABY9IAC7_9ACTN</name>
<feature type="chain" id="PRO_5046134191" description="Lipoprotein" evidence="1">
    <location>
        <begin position="22"/>
        <end position="245"/>
    </location>
</feature>
<dbReference type="EMBL" id="CP120992">
    <property type="protein sequence ID" value="WLQ43229.1"/>
    <property type="molecule type" value="Genomic_DNA"/>
</dbReference>
<dbReference type="PROSITE" id="PS51257">
    <property type="entry name" value="PROKAR_LIPOPROTEIN"/>
    <property type="match status" value="1"/>
</dbReference>